<evidence type="ECO:0000256" key="1">
    <source>
        <dbReference type="SAM" id="Phobius"/>
    </source>
</evidence>
<dbReference type="AlphaFoldDB" id="A0AAV6I7S3"/>
<protein>
    <submittedName>
        <fullName evidence="2">Uncharacterized protein</fullName>
    </submittedName>
</protein>
<keyword evidence="1" id="KW-1133">Transmembrane helix</keyword>
<feature type="transmembrane region" description="Helical" evidence="1">
    <location>
        <begin position="21"/>
        <end position="47"/>
    </location>
</feature>
<keyword evidence="4" id="KW-1185">Reference proteome</keyword>
<comment type="caution">
    <text evidence="2">The sequence shown here is derived from an EMBL/GenBank/DDBJ whole genome shotgun (WGS) entry which is preliminary data.</text>
</comment>
<reference evidence="2" key="1">
    <citation type="submission" date="2020-08" db="EMBL/GenBank/DDBJ databases">
        <title>Plant Genome Project.</title>
        <authorList>
            <person name="Zhang R.-G."/>
        </authorList>
    </citation>
    <scope>NUCLEOTIDE SEQUENCE</scope>
    <source>
        <strain evidence="2">WSP0</strain>
        <tissue evidence="2">Leaf</tissue>
    </source>
</reference>
<organism evidence="2 4">
    <name type="scientific">Rhododendron griersonianum</name>
    <dbReference type="NCBI Taxonomy" id="479676"/>
    <lineage>
        <taxon>Eukaryota</taxon>
        <taxon>Viridiplantae</taxon>
        <taxon>Streptophyta</taxon>
        <taxon>Embryophyta</taxon>
        <taxon>Tracheophyta</taxon>
        <taxon>Spermatophyta</taxon>
        <taxon>Magnoliopsida</taxon>
        <taxon>eudicotyledons</taxon>
        <taxon>Gunneridae</taxon>
        <taxon>Pentapetalae</taxon>
        <taxon>asterids</taxon>
        <taxon>Ericales</taxon>
        <taxon>Ericaceae</taxon>
        <taxon>Ericoideae</taxon>
        <taxon>Rhodoreae</taxon>
        <taxon>Rhododendron</taxon>
    </lineage>
</organism>
<gene>
    <name evidence="2" type="ORF">RHGRI_031277</name>
    <name evidence="3" type="ORF">RHGRI_031304</name>
</gene>
<keyword evidence="1" id="KW-0472">Membrane</keyword>
<evidence type="ECO:0000313" key="3">
    <source>
        <dbReference type="EMBL" id="KAG5524586.1"/>
    </source>
</evidence>
<sequence>MGINSTEFSFLPFDKRKKKNLVLHCNFTLALKLGVIPTAEIMLYLGIPKGRKL</sequence>
<evidence type="ECO:0000313" key="4">
    <source>
        <dbReference type="Proteomes" id="UP000823749"/>
    </source>
</evidence>
<dbReference type="Proteomes" id="UP000823749">
    <property type="component" value="Chromosome 11"/>
</dbReference>
<name>A0AAV6I7S3_9ERIC</name>
<dbReference type="EMBL" id="JACTNZ010000011">
    <property type="protein sequence ID" value="KAG5524556.1"/>
    <property type="molecule type" value="Genomic_DNA"/>
</dbReference>
<keyword evidence="1" id="KW-0812">Transmembrane</keyword>
<proteinExistence type="predicted"/>
<evidence type="ECO:0000313" key="2">
    <source>
        <dbReference type="EMBL" id="KAG5524556.1"/>
    </source>
</evidence>
<accession>A0AAV6I7S3</accession>
<dbReference type="EMBL" id="JACTNZ010000011">
    <property type="protein sequence ID" value="KAG5524586.1"/>
    <property type="molecule type" value="Genomic_DNA"/>
</dbReference>